<accession>A0ABU2B5K7</accession>
<name>A0ABU2B5K7_9MICC</name>
<dbReference type="Proteomes" id="UP001183794">
    <property type="component" value="Unassembled WGS sequence"/>
</dbReference>
<dbReference type="EMBL" id="JAVDYJ010000001">
    <property type="protein sequence ID" value="MDR7347679.1"/>
    <property type="molecule type" value="Genomic_DNA"/>
</dbReference>
<proteinExistence type="predicted"/>
<reference evidence="1 2" key="1">
    <citation type="submission" date="2023-07" db="EMBL/GenBank/DDBJ databases">
        <title>Sequencing the genomes of 1000 actinobacteria strains.</title>
        <authorList>
            <person name="Klenk H.-P."/>
        </authorList>
    </citation>
    <scope>NUCLEOTIDE SEQUENCE [LARGE SCALE GENOMIC DNA]</scope>
    <source>
        <strain evidence="1 2">DSM 22966</strain>
    </source>
</reference>
<sequence length="83" mass="9083">MTQPLPTWATELLTALEIDPVDVDLGALQGLSHQLEEEPREAGVLVGFIAGYAAGLAQGSHMASFERAHRASIQFMRQHLTRE</sequence>
<evidence type="ECO:0000313" key="1">
    <source>
        <dbReference type="EMBL" id="MDR7347679.1"/>
    </source>
</evidence>
<gene>
    <name evidence="1" type="ORF">J2S62_001936</name>
</gene>
<dbReference type="RefSeq" id="WP_310174168.1">
    <property type="nucleotide sequence ID" value="NZ_BAABHE010000003.1"/>
</dbReference>
<evidence type="ECO:0000313" key="2">
    <source>
        <dbReference type="Proteomes" id="UP001183794"/>
    </source>
</evidence>
<keyword evidence="2" id="KW-1185">Reference proteome</keyword>
<evidence type="ECO:0008006" key="3">
    <source>
        <dbReference type="Google" id="ProtNLM"/>
    </source>
</evidence>
<comment type="caution">
    <text evidence="1">The sequence shown here is derived from an EMBL/GenBank/DDBJ whole genome shotgun (WGS) entry which is preliminary data.</text>
</comment>
<protein>
    <recommendedName>
        <fullName evidence="3">Molybdopterin-guanine dinucleotide biosynthesis protein MobA</fullName>
    </recommendedName>
</protein>
<organism evidence="1 2">
    <name type="scientific">Enteractinococcus fodinae</name>
    <dbReference type="NCBI Taxonomy" id="684663"/>
    <lineage>
        <taxon>Bacteria</taxon>
        <taxon>Bacillati</taxon>
        <taxon>Actinomycetota</taxon>
        <taxon>Actinomycetes</taxon>
        <taxon>Micrococcales</taxon>
        <taxon>Micrococcaceae</taxon>
    </lineage>
</organism>